<gene>
    <name evidence="2" type="ORF">DVJ83_15520</name>
</gene>
<proteinExistence type="predicted"/>
<dbReference type="Proteomes" id="UP000253744">
    <property type="component" value="Plasmid pDrdI"/>
</dbReference>
<protein>
    <submittedName>
        <fullName evidence="2">Uncharacterized protein</fullName>
    </submittedName>
</protein>
<reference evidence="2 3" key="1">
    <citation type="submission" date="2018-07" db="EMBL/GenBank/DDBJ databases">
        <title>Complete Genome and Methylome Analysis of Deinococcus wulumuqiensis NEB 479.</title>
        <authorList>
            <person name="Fomenkov A."/>
            <person name="Luyten Y."/>
            <person name="Vincze T."/>
            <person name="Anton B.P."/>
            <person name="Clark T."/>
            <person name="Roberts R.J."/>
            <person name="Morgan R.D."/>
        </authorList>
    </citation>
    <scope>NUCLEOTIDE SEQUENCE [LARGE SCALE GENOMIC DNA]</scope>
    <source>
        <strain evidence="2 3">NEB 479</strain>
        <plasmid evidence="3">Plasmid pdrdi</plasmid>
    </source>
</reference>
<keyword evidence="2" id="KW-0614">Plasmid</keyword>
<feature type="region of interest" description="Disordered" evidence="1">
    <location>
        <begin position="216"/>
        <end position="252"/>
    </location>
</feature>
<dbReference type="RefSeq" id="WP_114673236.1">
    <property type="nucleotide sequence ID" value="NZ_CP031163.1"/>
</dbReference>
<evidence type="ECO:0000256" key="1">
    <source>
        <dbReference type="SAM" id="MobiDB-lite"/>
    </source>
</evidence>
<name>A0A345ILK5_9DEIO</name>
<accession>A0A345ILK5</accession>
<dbReference type="KEGG" id="dwu:DVJ83_15520"/>
<dbReference type="EMBL" id="CP031163">
    <property type="protein sequence ID" value="AXH00578.1"/>
    <property type="molecule type" value="Genomic_DNA"/>
</dbReference>
<evidence type="ECO:0000313" key="3">
    <source>
        <dbReference type="Proteomes" id="UP000253744"/>
    </source>
</evidence>
<organism evidence="2 3">
    <name type="scientific">Deinococcus wulumuqiensis</name>
    <dbReference type="NCBI Taxonomy" id="980427"/>
    <lineage>
        <taxon>Bacteria</taxon>
        <taxon>Thermotogati</taxon>
        <taxon>Deinococcota</taxon>
        <taxon>Deinococci</taxon>
        <taxon>Deinococcales</taxon>
        <taxon>Deinococcaceae</taxon>
        <taxon>Deinococcus</taxon>
    </lineage>
</organism>
<dbReference type="AlphaFoldDB" id="A0A345ILK5"/>
<feature type="compositionally biased region" description="Low complexity" evidence="1">
    <location>
        <begin position="229"/>
        <end position="243"/>
    </location>
</feature>
<evidence type="ECO:0000313" key="2">
    <source>
        <dbReference type="EMBL" id="AXH00578.1"/>
    </source>
</evidence>
<sequence length="252" mass="27061">MLDPVFIAQVLTEDGLIVLDETVHGTYEDAAKSVLPLAAQHTPDEDVEYQLLTPTERPLETLAHLNEAGVTELTGDAITLDFPDEITLHGRLPLSGQSPVQARPYNFTAAPDHLTIALEGNARIVLKLVEGKPVVELYDAGERAPRSQTVLSLTPEDKPAPPQVQVYLRRQAFSMTVHPDADFSDYQTVLEHVAVGLAPHLPDRVTAIVVDPQGDTRYVTSSGNERTCPGRPAPGAAPALPGDPRAPPARGG</sequence>
<geneLocation type="plasmid" evidence="3">
    <name>pdrdi</name>
</geneLocation>